<keyword evidence="3" id="KW-1185">Reference proteome</keyword>
<name>A0AAN6NQ31_9PEZI</name>
<evidence type="ECO:0000313" key="3">
    <source>
        <dbReference type="Proteomes" id="UP001303222"/>
    </source>
</evidence>
<reference evidence="2" key="2">
    <citation type="submission" date="2023-06" db="EMBL/GenBank/DDBJ databases">
        <authorList>
            <consortium name="Lawrence Berkeley National Laboratory"/>
            <person name="Mondo S.J."/>
            <person name="Hensen N."/>
            <person name="Bonometti L."/>
            <person name="Westerberg I."/>
            <person name="Brannstrom I.O."/>
            <person name="Guillou S."/>
            <person name="Cros-Aarteil S."/>
            <person name="Calhoun S."/>
            <person name="Haridas S."/>
            <person name="Kuo A."/>
            <person name="Pangilinan J."/>
            <person name="Riley R."/>
            <person name="Labutti K."/>
            <person name="Andreopoulos B."/>
            <person name="Lipzen A."/>
            <person name="Chen C."/>
            <person name="Yanf M."/>
            <person name="Daum C."/>
            <person name="Ng V."/>
            <person name="Clum A."/>
            <person name="Steindorff A."/>
            <person name="Ohm R."/>
            <person name="Martin F."/>
            <person name="Silar P."/>
            <person name="Natvig D."/>
            <person name="Lalanne C."/>
            <person name="Gautier V."/>
            <person name="Ament-Velasquez S.L."/>
            <person name="Kruys A."/>
            <person name="Hutchinson M.I."/>
            <person name="Powell A.J."/>
            <person name="Barry K."/>
            <person name="Miller A.N."/>
            <person name="Grigoriev I.V."/>
            <person name="Debuchy R."/>
            <person name="Gladieux P."/>
            <person name="Thoren M.H."/>
            <person name="Johannesson H."/>
        </authorList>
    </citation>
    <scope>NUCLEOTIDE SEQUENCE</scope>
    <source>
        <strain evidence="2">CBS 626.80</strain>
    </source>
</reference>
<reference evidence="2" key="1">
    <citation type="journal article" date="2023" name="Mol. Phylogenet. Evol.">
        <title>Genome-scale phylogeny and comparative genomics of the fungal order Sordariales.</title>
        <authorList>
            <person name="Hensen N."/>
            <person name="Bonometti L."/>
            <person name="Westerberg I."/>
            <person name="Brannstrom I.O."/>
            <person name="Guillou S."/>
            <person name="Cros-Aarteil S."/>
            <person name="Calhoun S."/>
            <person name="Haridas S."/>
            <person name="Kuo A."/>
            <person name="Mondo S."/>
            <person name="Pangilinan J."/>
            <person name="Riley R."/>
            <person name="LaButti K."/>
            <person name="Andreopoulos B."/>
            <person name="Lipzen A."/>
            <person name="Chen C."/>
            <person name="Yan M."/>
            <person name="Daum C."/>
            <person name="Ng V."/>
            <person name="Clum A."/>
            <person name="Steindorff A."/>
            <person name="Ohm R.A."/>
            <person name="Martin F."/>
            <person name="Silar P."/>
            <person name="Natvig D.O."/>
            <person name="Lalanne C."/>
            <person name="Gautier V."/>
            <person name="Ament-Velasquez S.L."/>
            <person name="Kruys A."/>
            <person name="Hutchinson M.I."/>
            <person name="Powell A.J."/>
            <person name="Barry K."/>
            <person name="Miller A.N."/>
            <person name="Grigoriev I.V."/>
            <person name="Debuchy R."/>
            <person name="Gladieux P."/>
            <person name="Hiltunen Thoren M."/>
            <person name="Johannesson H."/>
        </authorList>
    </citation>
    <scope>NUCLEOTIDE SEQUENCE</scope>
    <source>
        <strain evidence="2">CBS 626.80</strain>
    </source>
</reference>
<feature type="compositionally biased region" description="Polar residues" evidence="1">
    <location>
        <begin position="69"/>
        <end position="78"/>
    </location>
</feature>
<feature type="region of interest" description="Disordered" evidence="1">
    <location>
        <begin position="1"/>
        <end position="146"/>
    </location>
</feature>
<evidence type="ECO:0000313" key="2">
    <source>
        <dbReference type="EMBL" id="KAK3948098.1"/>
    </source>
</evidence>
<organism evidence="2 3">
    <name type="scientific">Pseudoneurospora amorphoporcata</name>
    <dbReference type="NCBI Taxonomy" id="241081"/>
    <lineage>
        <taxon>Eukaryota</taxon>
        <taxon>Fungi</taxon>
        <taxon>Dikarya</taxon>
        <taxon>Ascomycota</taxon>
        <taxon>Pezizomycotina</taxon>
        <taxon>Sordariomycetes</taxon>
        <taxon>Sordariomycetidae</taxon>
        <taxon>Sordariales</taxon>
        <taxon>Sordariaceae</taxon>
        <taxon>Pseudoneurospora</taxon>
    </lineage>
</organism>
<feature type="compositionally biased region" description="Basic and acidic residues" evidence="1">
    <location>
        <begin position="13"/>
        <end position="49"/>
    </location>
</feature>
<sequence>MKQKAVATQKGALEARRKNLKREKERIETEKEHLAREKQQSETDKEAMTRELQQLRLENEEIKAAQVSHGHSTSTLTLQREARGAAHLPTSRRCFSGGEPCPHRTIPSQPQQQGGVSDIAGAKGGKRLKETTHEDPPVGTRVHTAR</sequence>
<dbReference type="AlphaFoldDB" id="A0AAN6NQ31"/>
<dbReference type="Proteomes" id="UP001303222">
    <property type="component" value="Unassembled WGS sequence"/>
</dbReference>
<evidence type="ECO:0000256" key="1">
    <source>
        <dbReference type="SAM" id="MobiDB-lite"/>
    </source>
</evidence>
<comment type="caution">
    <text evidence="2">The sequence shown here is derived from an EMBL/GenBank/DDBJ whole genome shotgun (WGS) entry which is preliminary data.</text>
</comment>
<accession>A0AAN6NQ31</accession>
<proteinExistence type="predicted"/>
<feature type="compositionally biased region" description="Basic and acidic residues" evidence="1">
    <location>
        <begin position="127"/>
        <end position="136"/>
    </location>
</feature>
<feature type="compositionally biased region" description="Polar residues" evidence="1">
    <location>
        <begin position="106"/>
        <end position="115"/>
    </location>
</feature>
<gene>
    <name evidence="2" type="ORF">QBC32DRAFT_352436</name>
</gene>
<dbReference type="EMBL" id="MU859285">
    <property type="protein sequence ID" value="KAK3948098.1"/>
    <property type="molecule type" value="Genomic_DNA"/>
</dbReference>
<protein>
    <submittedName>
        <fullName evidence="2">Uncharacterized protein</fullName>
    </submittedName>
</protein>